<dbReference type="AlphaFoldDB" id="A0A934QHE1"/>
<comment type="similarity">
    <text evidence="2">Belongs to the drug/metabolite transporter (DMT) superfamily. 10 TMS drug/metabolite exporter (DME) (TC 2.A.7.3) family.</text>
</comment>
<comment type="subcellular location">
    <subcellularLocation>
        <location evidence="1">Membrane</location>
        <topology evidence="1">Multi-pass membrane protein</topology>
    </subcellularLocation>
</comment>
<evidence type="ECO:0000256" key="4">
    <source>
        <dbReference type="ARBA" id="ARBA00022989"/>
    </source>
</evidence>
<dbReference type="PANTHER" id="PTHR22911">
    <property type="entry name" value="ACYL-MALONYL CONDENSING ENZYME-RELATED"/>
    <property type="match status" value="1"/>
</dbReference>
<feature type="transmembrane region" description="Helical" evidence="6">
    <location>
        <begin position="258"/>
        <end position="277"/>
    </location>
</feature>
<dbReference type="GO" id="GO:0016020">
    <property type="term" value="C:membrane"/>
    <property type="evidence" value="ECO:0007669"/>
    <property type="project" value="UniProtKB-SubCell"/>
</dbReference>
<feature type="transmembrane region" description="Helical" evidence="6">
    <location>
        <begin position="171"/>
        <end position="189"/>
    </location>
</feature>
<organism evidence="8 9">
    <name type="scientific">Rhodovibrio salinarum</name>
    <dbReference type="NCBI Taxonomy" id="1087"/>
    <lineage>
        <taxon>Bacteria</taxon>
        <taxon>Pseudomonadati</taxon>
        <taxon>Pseudomonadota</taxon>
        <taxon>Alphaproteobacteria</taxon>
        <taxon>Rhodospirillales</taxon>
        <taxon>Rhodovibrionaceae</taxon>
        <taxon>Rhodovibrio</taxon>
    </lineage>
</organism>
<dbReference type="InterPro" id="IPR000620">
    <property type="entry name" value="EamA_dom"/>
</dbReference>
<sequence length="316" mass="33744">MPPALPEPSKQISRSRRLAASAGRIPLPVQGALLMTAAAFGFSCMNALIRAGSLELAPAQIVFFRNVFALAFMLPWLVRVGRAGLTTQRLGMHALRSVIGLTAMTCWFYSVSLLPLAQAVSLNYTVPLFATVGAALVLGETVRARRWTATVLGFLGVLVIVRPGVQEFSAAMALPILAAMFMATAALLIKSLSNTENPNAMVFYMNLLLTPLSLIPAAFVWVWPSWEVLGLMALVGGLATISHLLLTRAYAKADASAVIPFHYMQLPFVALIAFVAFGEVPALWTLLGAAVIAGAAIYITHREARVAKAARQEVAG</sequence>
<evidence type="ECO:0000313" key="9">
    <source>
        <dbReference type="Proteomes" id="UP000778970"/>
    </source>
</evidence>
<dbReference type="SUPFAM" id="SSF103481">
    <property type="entry name" value="Multidrug resistance efflux transporter EmrE"/>
    <property type="match status" value="2"/>
</dbReference>
<proteinExistence type="inferred from homology"/>
<dbReference type="Proteomes" id="UP000778970">
    <property type="component" value="Unassembled WGS sequence"/>
</dbReference>
<reference evidence="8" key="2">
    <citation type="journal article" date="2020" name="Microorganisms">
        <title>Osmotic Adaptation and Compatible Solute Biosynthesis of Phototrophic Bacteria as Revealed from Genome Analyses.</title>
        <authorList>
            <person name="Imhoff J.F."/>
            <person name="Rahn T."/>
            <person name="Kunzel S."/>
            <person name="Keller A."/>
            <person name="Neulinger S.C."/>
        </authorList>
    </citation>
    <scope>NUCLEOTIDE SEQUENCE</scope>
    <source>
        <strain evidence="8">DSM 9154</strain>
    </source>
</reference>
<feature type="transmembrane region" description="Helical" evidence="6">
    <location>
        <begin position="147"/>
        <end position="165"/>
    </location>
</feature>
<evidence type="ECO:0000256" key="5">
    <source>
        <dbReference type="ARBA" id="ARBA00023136"/>
    </source>
</evidence>
<feature type="transmembrane region" description="Helical" evidence="6">
    <location>
        <begin position="90"/>
        <end position="110"/>
    </location>
</feature>
<dbReference type="InterPro" id="IPR037185">
    <property type="entry name" value="EmrE-like"/>
</dbReference>
<evidence type="ECO:0000313" key="8">
    <source>
        <dbReference type="EMBL" id="MBK1696817.1"/>
    </source>
</evidence>
<dbReference type="EMBL" id="NRRE01000020">
    <property type="protein sequence ID" value="MBK1696817.1"/>
    <property type="molecule type" value="Genomic_DNA"/>
</dbReference>
<evidence type="ECO:0000259" key="7">
    <source>
        <dbReference type="Pfam" id="PF00892"/>
    </source>
</evidence>
<reference evidence="8" key="1">
    <citation type="submission" date="2017-08" db="EMBL/GenBank/DDBJ databases">
        <authorList>
            <person name="Imhoff J.F."/>
            <person name="Rahn T."/>
            <person name="Kuenzel S."/>
            <person name="Neulinger S.C."/>
        </authorList>
    </citation>
    <scope>NUCLEOTIDE SEQUENCE</scope>
    <source>
        <strain evidence="8">DSM 9154</strain>
    </source>
</reference>
<evidence type="ECO:0000256" key="1">
    <source>
        <dbReference type="ARBA" id="ARBA00004141"/>
    </source>
</evidence>
<comment type="caution">
    <text evidence="8">The sequence shown here is derived from an EMBL/GenBank/DDBJ whole genome shotgun (WGS) entry which is preliminary data.</text>
</comment>
<feature type="transmembrane region" description="Helical" evidence="6">
    <location>
        <begin position="283"/>
        <end position="301"/>
    </location>
</feature>
<evidence type="ECO:0000256" key="6">
    <source>
        <dbReference type="SAM" id="Phobius"/>
    </source>
</evidence>
<dbReference type="PANTHER" id="PTHR22911:SF6">
    <property type="entry name" value="SOLUTE CARRIER FAMILY 35 MEMBER G1"/>
    <property type="match status" value="1"/>
</dbReference>
<feature type="transmembrane region" description="Helical" evidence="6">
    <location>
        <begin position="116"/>
        <end position="138"/>
    </location>
</feature>
<evidence type="ECO:0000256" key="2">
    <source>
        <dbReference type="ARBA" id="ARBA00009853"/>
    </source>
</evidence>
<feature type="transmembrane region" description="Helical" evidence="6">
    <location>
        <begin position="25"/>
        <end position="49"/>
    </location>
</feature>
<keyword evidence="5 6" id="KW-0472">Membrane</keyword>
<feature type="transmembrane region" description="Helical" evidence="6">
    <location>
        <begin position="228"/>
        <end position="246"/>
    </location>
</feature>
<protein>
    <submittedName>
        <fullName evidence="8">EamA/RhaT family transporter</fullName>
    </submittedName>
</protein>
<keyword evidence="4 6" id="KW-1133">Transmembrane helix</keyword>
<dbReference type="Pfam" id="PF00892">
    <property type="entry name" value="EamA"/>
    <property type="match status" value="2"/>
</dbReference>
<feature type="transmembrane region" description="Helical" evidence="6">
    <location>
        <begin position="61"/>
        <end position="78"/>
    </location>
</feature>
<accession>A0A934QHE1</accession>
<feature type="domain" description="EamA" evidence="7">
    <location>
        <begin position="31"/>
        <end position="161"/>
    </location>
</feature>
<evidence type="ECO:0000256" key="3">
    <source>
        <dbReference type="ARBA" id="ARBA00022692"/>
    </source>
</evidence>
<gene>
    <name evidence="8" type="ORF">CKO21_06115</name>
</gene>
<name>A0A934QHE1_9PROT</name>
<keyword evidence="3 6" id="KW-0812">Transmembrane</keyword>
<feature type="transmembrane region" description="Helical" evidence="6">
    <location>
        <begin position="201"/>
        <end position="222"/>
    </location>
</feature>
<keyword evidence="9" id="KW-1185">Reference proteome</keyword>
<feature type="domain" description="EamA" evidence="7">
    <location>
        <begin position="173"/>
        <end position="299"/>
    </location>
</feature>